<evidence type="ECO:0000313" key="2">
    <source>
        <dbReference type="Proteomes" id="UP000077245"/>
    </source>
</evidence>
<dbReference type="Gene3D" id="3.40.50.450">
    <property type="match status" value="1"/>
</dbReference>
<proteinExistence type="predicted"/>
<accession>A0A165ZWW2</accession>
<protein>
    <submittedName>
        <fullName evidence="1">Uncharacterized protein</fullName>
    </submittedName>
</protein>
<dbReference type="PATRIC" id="fig|49547.3.peg.1552"/>
<evidence type="ECO:0000313" key="1">
    <source>
        <dbReference type="EMBL" id="KZX11269.1"/>
    </source>
</evidence>
<organism evidence="1 2">
    <name type="scientific">Methanobrevibacter curvatus</name>
    <dbReference type="NCBI Taxonomy" id="49547"/>
    <lineage>
        <taxon>Archaea</taxon>
        <taxon>Methanobacteriati</taxon>
        <taxon>Methanobacteriota</taxon>
        <taxon>Methanomada group</taxon>
        <taxon>Methanobacteria</taxon>
        <taxon>Methanobacteriales</taxon>
        <taxon>Methanobacteriaceae</taxon>
        <taxon>Methanobrevibacter</taxon>
    </lineage>
</organism>
<sequence>MTRIGAITCEKICRPIQESDYVIVDVSLPNPNVMYELGLALGLGKDIIMIACKDQLDYYEKYVDQLIDYIDSNKKVLKYPGTGAMREEIHIRHIITKDIEDSSEGFSLVSLSIMSKDIAPENSNNSSLDEISANDDIELPFHNIVEGSINIAIHDVAQNDEKIRNILKEQNVITIDSDKNNGEKSELNPKTLNIVVNENKSKNAKYESEYTINLENTSYNFNDICKEVDKAFCCVIDLAGESPMSYLWLGYCHARGINAIPIYRTINRELFKNSQRRELILPFIDSKNKNLDKDDISQPHILAFDIRALWYIDYGDIKPIELPDLLSDGFSELMMRDLPYIEKNRFWNRLAHSGKIHIFTGAIQNEDLGREMVGDWDQRTVSELVRYLASSDSTVIPELKPPVYDPGRKRFISSSSRVTNKEKHSDLDYSEDVIKSYHTYVKELLAKKDCILVASADVNALTEILLAYAYSTDKTISESEKEAEINNIIFNSSDDMNKTDHLNTIIAIKDMPNKSKPRYFSKKPYFDEFNENCRGFRIGNGNIVQLPYGYQQQNDNVEWNLLAHFLLMQNPFPESQKNFIVILNGVSGPATCALAEILTGGNDEKNLQSEQMLSKINSEFIKLSKGKTKCVQGIVKVSLDNNNDESEISDQRKIKSWDWCDANATIKGNEKNKIIVPNDYNPWIFGTVK</sequence>
<reference evidence="1 2" key="1">
    <citation type="submission" date="2016-04" db="EMBL/GenBank/DDBJ databases">
        <title>Genome sequence of Methanobrevibacter curvatus DSM 11111.</title>
        <authorList>
            <person name="Poehlein A."/>
            <person name="Seedorf H."/>
            <person name="Daniel R."/>
        </authorList>
    </citation>
    <scope>NUCLEOTIDE SEQUENCE [LARGE SCALE GENOMIC DNA]</scope>
    <source>
        <strain evidence="1 2">DSM 11111</strain>
    </source>
</reference>
<keyword evidence="2" id="KW-1185">Reference proteome</keyword>
<comment type="caution">
    <text evidence="1">The sequence shown here is derived from an EMBL/GenBank/DDBJ whole genome shotgun (WGS) entry which is preliminary data.</text>
</comment>
<dbReference type="EMBL" id="LWMV01000190">
    <property type="protein sequence ID" value="KZX11269.1"/>
    <property type="molecule type" value="Genomic_DNA"/>
</dbReference>
<name>A0A165ZWW2_9EURY</name>
<dbReference type="Proteomes" id="UP000077245">
    <property type="component" value="Unassembled WGS sequence"/>
</dbReference>
<gene>
    <name evidence="1" type="ORF">MBCUR_14520</name>
</gene>
<dbReference type="AlphaFoldDB" id="A0A165ZWW2"/>